<sequence length="206" mass="22668">MIRHPTNGNDLNAVALRVAGGRVFVELFDARSVLPAPIVVRRELMGAVDAAPRDFAACQREFRGNVAICGRVGGGLERNCLARARGLRRRAGARPRRAGVAAPSRFCRQRKSLPSARANRRTSPFASRISRQIQPSGIESCRMCINDSKPGSRAVGLPERRRPWRMNPSASERRLGTRLARGQTARLSANAAKRNNNQSWSFKNAS</sequence>
<proteinExistence type="predicted"/>
<gene>
    <name evidence="2" type="ORF">OUZ56_033114</name>
</gene>
<protein>
    <submittedName>
        <fullName evidence="2">Uncharacterized protein</fullName>
    </submittedName>
</protein>
<reference evidence="2 3" key="1">
    <citation type="journal article" date="2023" name="Nucleic Acids Res.">
        <title>The hologenome of Daphnia magna reveals possible DNA methylation and microbiome-mediated evolution of the host genome.</title>
        <authorList>
            <person name="Chaturvedi A."/>
            <person name="Li X."/>
            <person name="Dhandapani V."/>
            <person name="Marshall H."/>
            <person name="Kissane S."/>
            <person name="Cuenca-Cambronero M."/>
            <person name="Asole G."/>
            <person name="Calvet F."/>
            <person name="Ruiz-Romero M."/>
            <person name="Marangio P."/>
            <person name="Guigo R."/>
            <person name="Rago D."/>
            <person name="Mirbahai L."/>
            <person name="Eastwood N."/>
            <person name="Colbourne J.K."/>
            <person name="Zhou J."/>
            <person name="Mallon E."/>
            <person name="Orsini L."/>
        </authorList>
    </citation>
    <scope>NUCLEOTIDE SEQUENCE [LARGE SCALE GENOMIC DNA]</scope>
    <source>
        <strain evidence="2">LRV0_1</strain>
    </source>
</reference>
<dbReference type="EMBL" id="JAOYFB010000044">
    <property type="protein sequence ID" value="KAK4045490.1"/>
    <property type="molecule type" value="Genomic_DNA"/>
</dbReference>
<evidence type="ECO:0000256" key="1">
    <source>
        <dbReference type="SAM" id="MobiDB-lite"/>
    </source>
</evidence>
<keyword evidence="3" id="KW-1185">Reference proteome</keyword>
<feature type="region of interest" description="Disordered" evidence="1">
    <location>
        <begin position="151"/>
        <end position="179"/>
    </location>
</feature>
<evidence type="ECO:0000313" key="2">
    <source>
        <dbReference type="EMBL" id="KAK4045490.1"/>
    </source>
</evidence>
<comment type="caution">
    <text evidence="2">The sequence shown here is derived from an EMBL/GenBank/DDBJ whole genome shotgun (WGS) entry which is preliminary data.</text>
</comment>
<name>A0ABR0BA75_9CRUS</name>
<evidence type="ECO:0000313" key="3">
    <source>
        <dbReference type="Proteomes" id="UP001234178"/>
    </source>
</evidence>
<organism evidence="2 3">
    <name type="scientific">Daphnia magna</name>
    <dbReference type="NCBI Taxonomy" id="35525"/>
    <lineage>
        <taxon>Eukaryota</taxon>
        <taxon>Metazoa</taxon>
        <taxon>Ecdysozoa</taxon>
        <taxon>Arthropoda</taxon>
        <taxon>Crustacea</taxon>
        <taxon>Branchiopoda</taxon>
        <taxon>Diplostraca</taxon>
        <taxon>Cladocera</taxon>
        <taxon>Anomopoda</taxon>
        <taxon>Daphniidae</taxon>
        <taxon>Daphnia</taxon>
    </lineage>
</organism>
<dbReference type="Proteomes" id="UP001234178">
    <property type="component" value="Unassembled WGS sequence"/>
</dbReference>
<accession>A0ABR0BA75</accession>